<evidence type="ECO:0000313" key="1">
    <source>
        <dbReference type="EMBL" id="KAL3604095.1"/>
    </source>
</evidence>
<accession>A0ACC4CRZ2</accession>
<proteinExistence type="predicted"/>
<protein>
    <submittedName>
        <fullName evidence="1">Uncharacterized protein</fullName>
    </submittedName>
</protein>
<evidence type="ECO:0000313" key="2">
    <source>
        <dbReference type="Proteomes" id="UP000309997"/>
    </source>
</evidence>
<dbReference type="Proteomes" id="UP000309997">
    <property type="component" value="Unassembled WGS sequence"/>
</dbReference>
<keyword evidence="2" id="KW-1185">Reference proteome</keyword>
<sequence length="181" mass="20491">MPLGKPHIINLTTYQIYEEKYYMGNSIVVGSTLQQQSEFWTQGVEDDEAWGASVQAIYSKSKVSHQDRFFWVSDSRGVGNKTMTLVIFYFQSMSSGLCFKLGPASSDNHFTRFVFIRSTSPYQMPTSLLVTRLSLPVLPVAQKQFFHASYANVSLCLLYTPTAGSRKSPLLCSNQRFINQQ</sequence>
<name>A0ACC4CRZ2_POPAL</name>
<dbReference type="EMBL" id="RCHU02000002">
    <property type="protein sequence ID" value="KAL3604095.1"/>
    <property type="molecule type" value="Genomic_DNA"/>
</dbReference>
<comment type="caution">
    <text evidence="1">The sequence shown here is derived from an EMBL/GenBank/DDBJ whole genome shotgun (WGS) entry which is preliminary data.</text>
</comment>
<reference evidence="1 2" key="1">
    <citation type="journal article" date="2024" name="Plant Biotechnol. J.">
        <title>Genome and CRISPR/Cas9 system of a widespread forest tree (Populus alba) in the world.</title>
        <authorList>
            <person name="Liu Y.J."/>
            <person name="Jiang P.F."/>
            <person name="Han X.M."/>
            <person name="Li X.Y."/>
            <person name="Wang H.M."/>
            <person name="Wang Y.J."/>
            <person name="Wang X.X."/>
            <person name="Zeng Q.Y."/>
        </authorList>
    </citation>
    <scope>NUCLEOTIDE SEQUENCE [LARGE SCALE GENOMIC DNA]</scope>
    <source>
        <strain evidence="2">cv. PAL-ZL1</strain>
    </source>
</reference>
<organism evidence="1 2">
    <name type="scientific">Populus alba</name>
    <name type="common">White poplar</name>
    <dbReference type="NCBI Taxonomy" id="43335"/>
    <lineage>
        <taxon>Eukaryota</taxon>
        <taxon>Viridiplantae</taxon>
        <taxon>Streptophyta</taxon>
        <taxon>Embryophyta</taxon>
        <taxon>Tracheophyta</taxon>
        <taxon>Spermatophyta</taxon>
        <taxon>Magnoliopsida</taxon>
        <taxon>eudicotyledons</taxon>
        <taxon>Gunneridae</taxon>
        <taxon>Pentapetalae</taxon>
        <taxon>rosids</taxon>
        <taxon>fabids</taxon>
        <taxon>Malpighiales</taxon>
        <taxon>Salicaceae</taxon>
        <taxon>Saliceae</taxon>
        <taxon>Populus</taxon>
    </lineage>
</organism>
<gene>
    <name evidence="1" type="ORF">D5086_004954</name>
</gene>